<comment type="caution">
    <text evidence="2">The sequence shown here is derived from an EMBL/GenBank/DDBJ whole genome shotgun (WGS) entry which is preliminary data.</text>
</comment>
<feature type="binding site" evidence="1">
    <location>
        <position position="138"/>
    </location>
    <ligand>
        <name>substrate</name>
    </ligand>
</feature>
<dbReference type="InterPro" id="IPR026286">
    <property type="entry name" value="MaiA/AMDase"/>
</dbReference>
<evidence type="ECO:0000313" key="3">
    <source>
        <dbReference type="Proteomes" id="UP000264541"/>
    </source>
</evidence>
<dbReference type="OrthoDB" id="483160at2"/>
<dbReference type="Proteomes" id="UP000264541">
    <property type="component" value="Unassembled WGS sequence"/>
</dbReference>
<evidence type="ECO:0000256" key="1">
    <source>
        <dbReference type="HAMAP-Rule" id="MF_00943"/>
    </source>
</evidence>
<comment type="caution">
    <text evidence="1">Lacks conserved residue(s) required for the propagation of feature annotation.</text>
</comment>
<comment type="subunit">
    <text evidence="1">Homodimer.</text>
</comment>
<dbReference type="AlphaFoldDB" id="A0A372LTC4"/>
<reference evidence="2 3" key="1">
    <citation type="submission" date="2018-08" db="EMBL/GenBank/DDBJ databases">
        <title>Bacillus chawlae sp. nov., Bacillus glennii sp. nov., and Bacillus saganii sp. nov. Isolated from the Vehicle Assembly Building at Kennedy Space Center where the Viking Spacecraft were Assembled.</title>
        <authorList>
            <person name="Seuylemezian A."/>
            <person name="Vaishampayan P."/>
        </authorList>
    </citation>
    <scope>NUCLEOTIDE SEQUENCE [LARGE SCALE GENOMIC DNA]</scope>
    <source>
        <strain evidence="2 3">V47-23a</strain>
    </source>
</reference>
<feature type="binding site" evidence="1">
    <location>
        <position position="15"/>
    </location>
    <ligand>
        <name>substrate</name>
    </ligand>
</feature>
<dbReference type="PANTHER" id="PTHR40267">
    <property type="entry name" value="BLR3294 PROTEIN"/>
    <property type="match status" value="1"/>
</dbReference>
<comment type="similarity">
    <text evidence="1">Belongs to the maleate isomerase family.</text>
</comment>
<dbReference type="Pfam" id="PF17645">
    <property type="entry name" value="Amdase"/>
    <property type="match status" value="1"/>
</dbReference>
<accession>A0A372LTC4</accession>
<sequence length="251" mass="27380">MSENYRVGLIVPSSNTTMETEIPAMLQWRQKETEEEKFTFHSSRMRMKHVTQEELKKMDSDSDRCAAELTDARCDVLAYACLIAIMCQGPGYHAVSQERLENVTAETAGRVPVVSSAGALIDGIKLLGAKKVAIITPYMKPLTNMVIEYLNTSGIEVTDSISLEVSDNLEVGKLDPMNLINIADKLDISNADAVVLSACVQMPSLPAIQNVEDRLGLPVISAATATVYHILKSLKLEPVVPNAGRLLSGQF</sequence>
<feature type="binding site" evidence="1">
    <location>
        <position position="168"/>
    </location>
    <ligand>
        <name>substrate</name>
    </ligand>
</feature>
<dbReference type="EC" id="5.2.1.1" evidence="1"/>
<keyword evidence="1" id="KW-0413">Isomerase</keyword>
<proteinExistence type="inferred from homology"/>
<evidence type="ECO:0000313" key="2">
    <source>
        <dbReference type="EMBL" id="RFU71465.1"/>
    </source>
</evidence>
<feature type="modified residue" description="S-(2-succinyl)cysteine" evidence="1">
    <location>
        <position position="81"/>
    </location>
</feature>
<dbReference type="InterPro" id="IPR053714">
    <property type="entry name" value="Iso_Racemase_Enz_sf"/>
</dbReference>
<name>A0A372LTC4_9BACI</name>
<dbReference type="Gene3D" id="3.40.50.12500">
    <property type="match status" value="1"/>
</dbReference>
<gene>
    <name evidence="1" type="primary">maiA</name>
    <name evidence="2" type="ORF">D0469_01090</name>
</gene>
<dbReference type="GO" id="GO:0050076">
    <property type="term" value="F:maleate isomerase activity"/>
    <property type="evidence" value="ECO:0007669"/>
    <property type="project" value="UniProtKB-UniRule"/>
</dbReference>
<comment type="function">
    <text evidence="1">Catalyzes cis-trans isomerization of the C2-C3 double bond in maleate to yield fumarate.</text>
</comment>
<dbReference type="InterPro" id="IPR028615">
    <property type="entry name" value="Maleate_isomerase"/>
</dbReference>
<feature type="binding site" evidence="1">
    <location>
        <begin position="200"/>
        <end position="201"/>
    </location>
    <ligand>
        <name>substrate</name>
    </ligand>
</feature>
<organism evidence="2 3">
    <name type="scientific">Peribacillus saganii</name>
    <dbReference type="NCBI Taxonomy" id="2303992"/>
    <lineage>
        <taxon>Bacteria</taxon>
        <taxon>Bacillati</taxon>
        <taxon>Bacillota</taxon>
        <taxon>Bacilli</taxon>
        <taxon>Bacillales</taxon>
        <taxon>Bacillaceae</taxon>
        <taxon>Peribacillus</taxon>
    </lineage>
</organism>
<dbReference type="PANTHER" id="PTHR40267:SF1">
    <property type="entry name" value="BLR3294 PROTEIN"/>
    <property type="match status" value="1"/>
</dbReference>
<keyword evidence="3" id="KW-1185">Reference proteome</keyword>
<dbReference type="HAMAP" id="MF_00943">
    <property type="entry name" value="Maleate_isomerase"/>
    <property type="match status" value="1"/>
</dbReference>
<feature type="active site" description="Proton donor" evidence="1">
    <location>
        <position position="199"/>
    </location>
</feature>
<protein>
    <recommendedName>
        <fullName evidence="1">Maleate isomerase</fullName>
        <ecNumber evidence="1">5.2.1.1</ecNumber>
    </recommendedName>
    <alternativeName>
        <fullName evidence="1">Maleate cis-trans isomerase</fullName>
    </alternativeName>
</protein>
<dbReference type="EMBL" id="QVTE01000003">
    <property type="protein sequence ID" value="RFU71465.1"/>
    <property type="molecule type" value="Genomic_DNA"/>
</dbReference>
<dbReference type="RefSeq" id="WP_117324817.1">
    <property type="nucleotide sequence ID" value="NZ_QVTE01000003.1"/>
</dbReference>
<feature type="active site" description="Nucleophile" evidence="1">
    <location>
        <position position="81"/>
    </location>
</feature>
<dbReference type="PIRSF" id="PIRSF015736">
    <property type="entry name" value="MI"/>
    <property type="match status" value="1"/>
</dbReference>
<comment type="catalytic activity">
    <reaction evidence="1">
        <text>maleate = fumarate</text>
        <dbReference type="Rhea" id="RHEA:13169"/>
        <dbReference type="ChEBI" id="CHEBI:29806"/>
        <dbReference type="ChEBI" id="CHEBI:30780"/>
        <dbReference type="EC" id="5.2.1.1"/>
    </reaction>
</comment>
<comment type="miscellaneous">
    <text evidence="1">Reaction is initiated by nucleophilic attack of cysteine at the double bond, yielding a covalent succinylcysteine-like intermediate.</text>
</comment>